<dbReference type="EMBL" id="CH476750">
    <property type="protein sequence ID" value="EIE91470.1"/>
    <property type="molecule type" value="Genomic_DNA"/>
</dbReference>
<evidence type="ECO:0000313" key="2">
    <source>
        <dbReference type="Proteomes" id="UP000009138"/>
    </source>
</evidence>
<keyword evidence="2" id="KW-1185">Reference proteome</keyword>
<sequence length="73" mass="8282">MMVAILTYSEEDLFRLHLLDAKGVDTEDVIKDDYSEDGCGYSWLNIEKGFLLAEMSNLSMGFSKKNSKKAQLK</sequence>
<organism evidence="1 2">
    <name type="scientific">Rhizopus delemar (strain RA 99-880 / ATCC MYA-4621 / FGSC 9543 / NRRL 43880)</name>
    <name type="common">Mucormycosis agent</name>
    <name type="synonym">Rhizopus arrhizus var. delemar</name>
    <dbReference type="NCBI Taxonomy" id="246409"/>
    <lineage>
        <taxon>Eukaryota</taxon>
        <taxon>Fungi</taxon>
        <taxon>Fungi incertae sedis</taxon>
        <taxon>Mucoromycota</taxon>
        <taxon>Mucoromycotina</taxon>
        <taxon>Mucoromycetes</taxon>
        <taxon>Mucorales</taxon>
        <taxon>Mucorineae</taxon>
        <taxon>Rhizopodaceae</taxon>
        <taxon>Rhizopus</taxon>
    </lineage>
</organism>
<protein>
    <submittedName>
        <fullName evidence="1">Uncharacterized protein</fullName>
    </submittedName>
</protein>
<dbReference type="AlphaFoldDB" id="I1CSP0"/>
<dbReference type="Proteomes" id="UP000009138">
    <property type="component" value="Unassembled WGS sequence"/>
</dbReference>
<proteinExistence type="predicted"/>
<gene>
    <name evidence="1" type="ORF">RO3G_16181</name>
</gene>
<evidence type="ECO:0000313" key="1">
    <source>
        <dbReference type="EMBL" id="EIE91470.1"/>
    </source>
</evidence>
<dbReference type="VEuPathDB" id="FungiDB:RO3G_16181"/>
<reference evidence="1 2" key="1">
    <citation type="journal article" date="2009" name="PLoS Genet.">
        <title>Genomic analysis of the basal lineage fungus Rhizopus oryzae reveals a whole-genome duplication.</title>
        <authorList>
            <person name="Ma L.-J."/>
            <person name="Ibrahim A.S."/>
            <person name="Skory C."/>
            <person name="Grabherr M.G."/>
            <person name="Burger G."/>
            <person name="Butler M."/>
            <person name="Elias M."/>
            <person name="Idnurm A."/>
            <person name="Lang B.F."/>
            <person name="Sone T."/>
            <person name="Abe A."/>
            <person name="Calvo S.E."/>
            <person name="Corrochano L.M."/>
            <person name="Engels R."/>
            <person name="Fu J."/>
            <person name="Hansberg W."/>
            <person name="Kim J.-M."/>
            <person name="Kodira C.D."/>
            <person name="Koehrsen M.J."/>
            <person name="Liu B."/>
            <person name="Miranda-Saavedra D."/>
            <person name="O'Leary S."/>
            <person name="Ortiz-Castellanos L."/>
            <person name="Poulter R."/>
            <person name="Rodriguez-Romero J."/>
            <person name="Ruiz-Herrera J."/>
            <person name="Shen Y.-Q."/>
            <person name="Zeng Q."/>
            <person name="Galagan J."/>
            <person name="Birren B.W."/>
            <person name="Cuomo C.A."/>
            <person name="Wickes B.L."/>
        </authorList>
    </citation>
    <scope>NUCLEOTIDE SEQUENCE [LARGE SCALE GENOMIC DNA]</scope>
    <source>
        <strain evidence="2">RA 99-880 / ATCC MYA-4621 / FGSC 9543 / NRRL 43880</strain>
    </source>
</reference>
<accession>I1CSP0</accession>
<dbReference type="InParanoid" id="I1CSP0"/>
<dbReference type="GeneID" id="93623146"/>
<dbReference type="RefSeq" id="XP_067526866.1">
    <property type="nucleotide sequence ID" value="XM_067670765.1"/>
</dbReference>
<name>I1CSP0_RHIO9</name>